<comment type="caution">
    <text evidence="1">The sequence shown here is derived from an EMBL/GenBank/DDBJ whole genome shotgun (WGS) entry which is preliminary data.</text>
</comment>
<proteinExistence type="predicted"/>
<dbReference type="AlphaFoldDB" id="A0A176S2B5"/>
<evidence type="ECO:0000313" key="2">
    <source>
        <dbReference type="Proteomes" id="UP000076962"/>
    </source>
</evidence>
<accession>A0A176S2B5</accession>
<dbReference type="EMBL" id="LUTY01001187">
    <property type="protein sequence ID" value="OAD22077.1"/>
    <property type="molecule type" value="Genomic_DNA"/>
</dbReference>
<reference evidence="1 2" key="1">
    <citation type="submission" date="2016-05" db="EMBL/GenBank/DDBJ databases">
        <title>Single-cell genome of chain-forming Candidatus Thiomargarita nelsonii and comparison to other large sulfur-oxidizing bacteria.</title>
        <authorList>
            <person name="Winkel M."/>
            <person name="Salman V."/>
            <person name="Woyke T."/>
            <person name="Schulz-Vogt H."/>
            <person name="Richter M."/>
            <person name="Flood B."/>
            <person name="Bailey J."/>
            <person name="Amann R."/>
            <person name="Mussmann M."/>
        </authorList>
    </citation>
    <scope>NUCLEOTIDE SEQUENCE [LARGE SCALE GENOMIC DNA]</scope>
    <source>
        <strain evidence="1 2">THI036</strain>
    </source>
</reference>
<organism evidence="1 2">
    <name type="scientific">Candidatus Thiomargarita nelsonii</name>
    <dbReference type="NCBI Taxonomy" id="1003181"/>
    <lineage>
        <taxon>Bacteria</taxon>
        <taxon>Pseudomonadati</taxon>
        <taxon>Pseudomonadota</taxon>
        <taxon>Gammaproteobacteria</taxon>
        <taxon>Thiotrichales</taxon>
        <taxon>Thiotrichaceae</taxon>
        <taxon>Thiomargarita</taxon>
    </lineage>
</organism>
<gene>
    <name evidence="1" type="ORF">THIOM_002140</name>
</gene>
<sequence length="57" mass="6659">MPFIHILYLMAVSSSTAVPNRFDSPSYRALDQIDKILQTTYSKHFVNFRRLDKKLPS</sequence>
<evidence type="ECO:0000313" key="1">
    <source>
        <dbReference type="EMBL" id="OAD22077.1"/>
    </source>
</evidence>
<keyword evidence="2" id="KW-1185">Reference proteome</keyword>
<protein>
    <submittedName>
        <fullName evidence="1">Uncharacterized protein</fullName>
    </submittedName>
</protein>
<dbReference type="Proteomes" id="UP000076962">
    <property type="component" value="Unassembled WGS sequence"/>
</dbReference>
<name>A0A176S2B5_9GAMM</name>